<name>A0A0G0Z4G1_UNCKA</name>
<dbReference type="PANTHER" id="PTHR33990">
    <property type="entry name" value="PROTEIN YJDN-RELATED"/>
    <property type="match status" value="1"/>
</dbReference>
<keyword evidence="2" id="KW-0223">Dioxygenase</keyword>
<reference evidence="2 3" key="1">
    <citation type="journal article" date="2015" name="Nature">
        <title>rRNA introns, odd ribosomes, and small enigmatic genomes across a large radiation of phyla.</title>
        <authorList>
            <person name="Brown C.T."/>
            <person name="Hug L.A."/>
            <person name="Thomas B.C."/>
            <person name="Sharon I."/>
            <person name="Castelle C.J."/>
            <person name="Singh A."/>
            <person name="Wilkins M.J."/>
            <person name="Williams K.H."/>
            <person name="Banfield J.F."/>
        </authorList>
    </citation>
    <scope>NUCLEOTIDE SEQUENCE [LARGE SCALE GENOMIC DNA]</scope>
</reference>
<gene>
    <name evidence="2" type="ORF">UU59_C0001G0026</name>
</gene>
<dbReference type="InterPro" id="IPR029068">
    <property type="entry name" value="Glyas_Bleomycin-R_OHBP_Dase"/>
</dbReference>
<dbReference type="Pfam" id="PF06983">
    <property type="entry name" value="3-dmu-9_3-mt"/>
    <property type="match status" value="1"/>
</dbReference>
<dbReference type="AlphaFoldDB" id="A0A0G0Z4G1"/>
<dbReference type="CDD" id="cd06588">
    <property type="entry name" value="PhnB_like"/>
    <property type="match status" value="1"/>
</dbReference>
<organism evidence="2 3">
    <name type="scientific">candidate division WWE3 bacterium GW2011_GWE1_41_27</name>
    <dbReference type="NCBI Taxonomy" id="1619131"/>
    <lineage>
        <taxon>Bacteria</taxon>
        <taxon>Katanobacteria</taxon>
    </lineage>
</organism>
<evidence type="ECO:0000313" key="3">
    <source>
        <dbReference type="Proteomes" id="UP000034544"/>
    </source>
</evidence>
<sequence length="139" mass="15686">MKINPYLNFPGNTEEAFNFYRSIFGGDFTSINRIKEMPESEKLAPEDQEKIMHIALPIGEGNKLMATDALESMGQTLTEGNNISLILDVDTEEEADDLYGKLAVGGTVEMPMEKMFWGSYYGLVVDKFGIRWMINCPMK</sequence>
<dbReference type="Proteomes" id="UP000034544">
    <property type="component" value="Unassembled WGS sequence"/>
</dbReference>
<protein>
    <submittedName>
        <fullName evidence="2">Glyoxalase/bleomycin resistance protein/dioxygenase</fullName>
    </submittedName>
</protein>
<dbReference type="EMBL" id="LCBF01000001">
    <property type="protein sequence ID" value="KKS07853.1"/>
    <property type="molecule type" value="Genomic_DNA"/>
</dbReference>
<keyword evidence="2" id="KW-0560">Oxidoreductase</keyword>
<feature type="domain" description="PhnB-like" evidence="1">
    <location>
        <begin position="2"/>
        <end position="134"/>
    </location>
</feature>
<accession>A0A0G0Z4G1</accession>
<dbReference type="PANTHER" id="PTHR33990:SF1">
    <property type="entry name" value="PROTEIN YJDN"/>
    <property type="match status" value="1"/>
</dbReference>
<dbReference type="InterPro" id="IPR028973">
    <property type="entry name" value="PhnB-like"/>
</dbReference>
<evidence type="ECO:0000259" key="1">
    <source>
        <dbReference type="Pfam" id="PF06983"/>
    </source>
</evidence>
<dbReference type="PATRIC" id="fig|1619131.3.peg.24"/>
<proteinExistence type="predicted"/>
<dbReference type="Gene3D" id="3.10.180.10">
    <property type="entry name" value="2,3-Dihydroxybiphenyl 1,2-Dioxygenase, domain 1"/>
    <property type="match status" value="1"/>
</dbReference>
<dbReference type="GO" id="GO:0051213">
    <property type="term" value="F:dioxygenase activity"/>
    <property type="evidence" value="ECO:0007669"/>
    <property type="project" value="UniProtKB-KW"/>
</dbReference>
<dbReference type="SUPFAM" id="SSF54593">
    <property type="entry name" value="Glyoxalase/Bleomycin resistance protein/Dihydroxybiphenyl dioxygenase"/>
    <property type="match status" value="1"/>
</dbReference>
<evidence type="ECO:0000313" key="2">
    <source>
        <dbReference type="EMBL" id="KKS07853.1"/>
    </source>
</evidence>
<comment type="caution">
    <text evidence="2">The sequence shown here is derived from an EMBL/GenBank/DDBJ whole genome shotgun (WGS) entry which is preliminary data.</text>
</comment>